<dbReference type="GO" id="GO:0032977">
    <property type="term" value="F:membrane insertase activity"/>
    <property type="evidence" value="ECO:0007669"/>
    <property type="project" value="InterPro"/>
</dbReference>
<feature type="compositionally biased region" description="Low complexity" evidence="14">
    <location>
        <begin position="35"/>
        <end position="44"/>
    </location>
</feature>
<dbReference type="AlphaFoldDB" id="A0A9D9H1Y0"/>
<dbReference type="NCBIfam" id="TIGR03592">
    <property type="entry name" value="yidC_oxa1_cterm"/>
    <property type="match status" value="1"/>
</dbReference>
<reference evidence="17" key="1">
    <citation type="submission" date="2020-10" db="EMBL/GenBank/DDBJ databases">
        <authorList>
            <person name="Gilroy R."/>
        </authorList>
    </citation>
    <scope>NUCLEOTIDE SEQUENCE</scope>
    <source>
        <strain evidence="17">2889</strain>
    </source>
</reference>
<comment type="caution">
    <text evidence="17">The sequence shown here is derived from an EMBL/GenBank/DDBJ whole genome shotgun (WGS) entry which is preliminary data.</text>
</comment>
<comment type="subcellular location">
    <subcellularLocation>
        <location evidence="1">Cell inner membrane</location>
        <topology evidence="1">Multi-pass membrane protein</topology>
    </subcellularLocation>
    <subcellularLocation>
        <location evidence="13">Cell membrane</location>
        <topology evidence="13">Multi-pass membrane protein</topology>
    </subcellularLocation>
</comment>
<feature type="transmembrane region" description="Helical" evidence="13">
    <location>
        <begin position="461"/>
        <end position="483"/>
    </location>
</feature>
<dbReference type="GO" id="GO:0015031">
    <property type="term" value="P:protein transport"/>
    <property type="evidence" value="ECO:0007669"/>
    <property type="project" value="UniProtKB-KW"/>
</dbReference>
<dbReference type="GO" id="GO:0005886">
    <property type="term" value="C:plasma membrane"/>
    <property type="evidence" value="ECO:0007669"/>
    <property type="project" value="UniProtKB-SubCell"/>
</dbReference>
<keyword evidence="6 13" id="KW-0812">Transmembrane</keyword>
<feature type="region of interest" description="Disordered" evidence="14">
    <location>
        <begin position="35"/>
        <end position="80"/>
    </location>
</feature>
<feature type="compositionally biased region" description="Low complexity" evidence="14">
    <location>
        <begin position="65"/>
        <end position="76"/>
    </location>
</feature>
<evidence type="ECO:0000259" key="16">
    <source>
        <dbReference type="Pfam" id="PF14849"/>
    </source>
</evidence>
<dbReference type="GO" id="GO:0051205">
    <property type="term" value="P:protein insertion into membrane"/>
    <property type="evidence" value="ECO:0007669"/>
    <property type="project" value="TreeGrafter"/>
</dbReference>
<evidence type="ECO:0000256" key="9">
    <source>
        <dbReference type="ARBA" id="ARBA00023136"/>
    </source>
</evidence>
<evidence type="ECO:0000313" key="18">
    <source>
        <dbReference type="Proteomes" id="UP000823612"/>
    </source>
</evidence>
<sequence length="644" mass="74386">MSKQSLIGLVLMFLVLLGFSYWQTSKMEKQREAAAAEYASQQSQTDDFSTGTGKPASFEAGDNPAAQASSQNGNAAKSHFDASHPFSAAAEGQDQHFQIENEVYTLDFNTKGGRIAGITLKEYLTYKKEDLVLFDENRSDFYLQFFAQNRNIRTDRYYFECLMPQTTKVEGNDSVEVRMRLYPNGAGIDTATLPLFDKSRYIEFVYTIRGNQYMMGFDVNFVNTENLIASNTSFIDMVWNARLECLEKPSGMESMNTSVYYKPTTDKVQYLKGTKDDEEELTTPSKWISFKQQFFSMTLIADSEFPSADIRNYTRRQASPDYLKDMEATIGIPYTGDAQEHFGMELYAGPNKFRILRDYNLDLERQIPLGWGFFLIQWINRVAVIPIFDFLEAKGVNYGIIILILTILLKIVISPMTYKSYASSAKMRVIQPEIAELNKKYPKQEQAMEKQKAMMTLYKRAGISPMAGCIPMLLQLPIIYAMFRFFPASIELRQQSFLWADDLSSYDSILNLPFNIPWYGDHVSLFALTMAISNLLYTHMTMKNQAQTNAMPGMKFMMYFMPVMLLFFLNNYSSALNYYYTLSSLFTFLQMFLIRKMINDEKVLAQIQENKKKPVKKSRFQARLEEMAKRQQEIARQQAQQRRR</sequence>
<evidence type="ECO:0000256" key="7">
    <source>
        <dbReference type="ARBA" id="ARBA00022927"/>
    </source>
</evidence>
<protein>
    <recommendedName>
        <fullName evidence="3 13">Membrane protein insertase YidC</fullName>
    </recommendedName>
    <alternativeName>
        <fullName evidence="12 13">Foldase YidC</fullName>
    </alternativeName>
    <alternativeName>
        <fullName evidence="13">Membrane protein YidC</fullName>
    </alternativeName>
    <alternativeName>
        <fullName evidence="11 13">membrane integrase YidC</fullName>
    </alternativeName>
</protein>
<evidence type="ECO:0000256" key="8">
    <source>
        <dbReference type="ARBA" id="ARBA00022989"/>
    </source>
</evidence>
<feature type="transmembrane region" description="Helical" evidence="13">
    <location>
        <begin position="516"/>
        <end position="536"/>
    </location>
</feature>
<keyword evidence="4 13" id="KW-0813">Transport</keyword>
<keyword evidence="5 13" id="KW-1003">Cell membrane</keyword>
<dbReference type="Proteomes" id="UP000823612">
    <property type="component" value="Unassembled WGS sequence"/>
</dbReference>
<dbReference type="CDD" id="cd19961">
    <property type="entry name" value="EcYidC-like_peri"/>
    <property type="match status" value="1"/>
</dbReference>
<proteinExistence type="inferred from homology"/>
<dbReference type="PRINTS" id="PR00701">
    <property type="entry name" value="60KDINNERMP"/>
</dbReference>
<dbReference type="CDD" id="cd20070">
    <property type="entry name" value="5TM_YidC_Alb3"/>
    <property type="match status" value="1"/>
</dbReference>
<comment type="similarity">
    <text evidence="2 13">Belongs to the OXA1/ALB3/YidC family. Type 1 subfamily.</text>
</comment>
<feature type="transmembrane region" description="Helical" evidence="13">
    <location>
        <begin position="6"/>
        <end position="22"/>
    </location>
</feature>
<comment type="subunit">
    <text evidence="13">Interacts with the Sec translocase complex via SecD. Specifically interacts with transmembrane segments of nascent integral membrane proteins during membrane integration.</text>
</comment>
<keyword evidence="9 13" id="KW-0472">Membrane</keyword>
<organism evidence="17 18">
    <name type="scientific">Candidatus Pullibacteroides excrementavium</name>
    <dbReference type="NCBI Taxonomy" id="2840905"/>
    <lineage>
        <taxon>Bacteria</taxon>
        <taxon>Pseudomonadati</taxon>
        <taxon>Bacteroidota</taxon>
        <taxon>Bacteroidia</taxon>
        <taxon>Bacteroidales</taxon>
        <taxon>Candidatus Pullibacteroides</taxon>
    </lineage>
</organism>
<keyword evidence="10 13" id="KW-0143">Chaperone</keyword>
<evidence type="ECO:0000256" key="2">
    <source>
        <dbReference type="ARBA" id="ARBA00010527"/>
    </source>
</evidence>
<evidence type="ECO:0000259" key="15">
    <source>
        <dbReference type="Pfam" id="PF02096"/>
    </source>
</evidence>
<dbReference type="InterPro" id="IPR047196">
    <property type="entry name" value="YidC_ALB_C"/>
</dbReference>
<evidence type="ECO:0000256" key="11">
    <source>
        <dbReference type="ARBA" id="ARBA00033245"/>
    </source>
</evidence>
<dbReference type="Pfam" id="PF14849">
    <property type="entry name" value="YidC_periplas"/>
    <property type="match status" value="1"/>
</dbReference>
<evidence type="ECO:0000256" key="1">
    <source>
        <dbReference type="ARBA" id="ARBA00004429"/>
    </source>
</evidence>
<dbReference type="Pfam" id="PF02096">
    <property type="entry name" value="60KD_IMP"/>
    <property type="match status" value="1"/>
</dbReference>
<evidence type="ECO:0000256" key="6">
    <source>
        <dbReference type="ARBA" id="ARBA00022692"/>
    </source>
</evidence>
<evidence type="ECO:0000256" key="14">
    <source>
        <dbReference type="SAM" id="MobiDB-lite"/>
    </source>
</evidence>
<feature type="transmembrane region" description="Helical" evidence="13">
    <location>
        <begin position="400"/>
        <end position="418"/>
    </location>
</feature>
<dbReference type="NCBIfam" id="NF002356">
    <property type="entry name" value="PRK01318.2-3"/>
    <property type="match status" value="1"/>
</dbReference>
<evidence type="ECO:0000256" key="3">
    <source>
        <dbReference type="ARBA" id="ARBA00015325"/>
    </source>
</evidence>
<dbReference type="HAMAP" id="MF_01810">
    <property type="entry name" value="YidC_type1"/>
    <property type="match status" value="1"/>
</dbReference>
<name>A0A9D9H1Y0_9BACT</name>
<evidence type="ECO:0000256" key="4">
    <source>
        <dbReference type="ARBA" id="ARBA00022448"/>
    </source>
</evidence>
<dbReference type="InterPro" id="IPR038221">
    <property type="entry name" value="YidC_periplasmic_sf"/>
</dbReference>
<dbReference type="InterPro" id="IPR028053">
    <property type="entry name" value="Membr_insert_YidC_N"/>
</dbReference>
<feature type="domain" description="Membrane insertase YidC N-terminal" evidence="16">
    <location>
        <begin position="98"/>
        <end position="379"/>
    </location>
</feature>
<reference evidence="17" key="2">
    <citation type="journal article" date="2021" name="PeerJ">
        <title>Extensive microbial diversity within the chicken gut microbiome revealed by metagenomics and culture.</title>
        <authorList>
            <person name="Gilroy R."/>
            <person name="Ravi A."/>
            <person name="Getino M."/>
            <person name="Pursley I."/>
            <person name="Horton D.L."/>
            <person name="Alikhan N.F."/>
            <person name="Baker D."/>
            <person name="Gharbi K."/>
            <person name="Hall N."/>
            <person name="Watson M."/>
            <person name="Adriaenssens E.M."/>
            <person name="Foster-Nyarko E."/>
            <person name="Jarju S."/>
            <person name="Secka A."/>
            <person name="Antonio M."/>
            <person name="Oren A."/>
            <person name="Chaudhuri R.R."/>
            <person name="La Ragione R."/>
            <person name="Hildebrand F."/>
            <person name="Pallen M.J."/>
        </authorList>
    </citation>
    <scope>NUCLEOTIDE SEQUENCE</scope>
    <source>
        <strain evidence="17">2889</strain>
    </source>
</reference>
<evidence type="ECO:0000256" key="10">
    <source>
        <dbReference type="ARBA" id="ARBA00023186"/>
    </source>
</evidence>
<dbReference type="PANTHER" id="PTHR12428:SF65">
    <property type="entry name" value="CYTOCHROME C OXIDASE ASSEMBLY PROTEIN COX18, MITOCHONDRIAL"/>
    <property type="match status" value="1"/>
</dbReference>
<comment type="function">
    <text evidence="13">Required for the insertion and/or proper folding and/or complex formation of integral membrane proteins into the membrane. Involved in integration of membrane proteins that insert both dependently and independently of the Sec translocase complex, as well as at least some lipoproteins. Aids folding of multispanning membrane proteins.</text>
</comment>
<evidence type="ECO:0000256" key="12">
    <source>
        <dbReference type="ARBA" id="ARBA00033342"/>
    </source>
</evidence>
<gene>
    <name evidence="13 17" type="primary">yidC</name>
    <name evidence="17" type="ORF">IAB08_03845</name>
</gene>
<dbReference type="Gene3D" id="2.70.98.90">
    <property type="match status" value="1"/>
</dbReference>
<dbReference type="NCBIfam" id="TIGR03593">
    <property type="entry name" value="yidC_nterm"/>
    <property type="match status" value="1"/>
</dbReference>
<feature type="domain" description="Membrane insertase YidC/Oxa/ALB C-terminal" evidence="15">
    <location>
        <begin position="398"/>
        <end position="596"/>
    </location>
</feature>
<evidence type="ECO:0000313" key="17">
    <source>
        <dbReference type="EMBL" id="MBO8432412.1"/>
    </source>
</evidence>
<dbReference type="PANTHER" id="PTHR12428">
    <property type="entry name" value="OXA1"/>
    <property type="match status" value="1"/>
</dbReference>
<accession>A0A9D9H1Y0</accession>
<evidence type="ECO:0000256" key="13">
    <source>
        <dbReference type="HAMAP-Rule" id="MF_01810"/>
    </source>
</evidence>
<keyword evidence="7 13" id="KW-0653">Protein transport</keyword>
<dbReference type="InterPro" id="IPR001708">
    <property type="entry name" value="YidC/ALB3/OXA1/COX18"/>
</dbReference>
<dbReference type="InterPro" id="IPR028055">
    <property type="entry name" value="YidC/Oxa/ALB_C"/>
</dbReference>
<feature type="transmembrane region" description="Helical" evidence="13">
    <location>
        <begin position="556"/>
        <end position="572"/>
    </location>
</feature>
<dbReference type="InterPro" id="IPR019998">
    <property type="entry name" value="Membr_insert_YidC"/>
</dbReference>
<dbReference type="EMBL" id="JADIMZ010000057">
    <property type="protein sequence ID" value="MBO8432412.1"/>
    <property type="molecule type" value="Genomic_DNA"/>
</dbReference>
<keyword evidence="8 13" id="KW-1133">Transmembrane helix</keyword>
<evidence type="ECO:0000256" key="5">
    <source>
        <dbReference type="ARBA" id="ARBA00022475"/>
    </source>
</evidence>